<dbReference type="EMBL" id="SACR01000006">
    <property type="protein sequence ID" value="RVU43720.1"/>
    <property type="molecule type" value="Genomic_DNA"/>
</dbReference>
<evidence type="ECO:0000313" key="3">
    <source>
        <dbReference type="Proteomes" id="UP000285575"/>
    </source>
</evidence>
<dbReference type="RefSeq" id="WP_128230278.1">
    <property type="nucleotide sequence ID" value="NZ_SACR01000006.1"/>
</dbReference>
<dbReference type="InterPro" id="IPR041581">
    <property type="entry name" value="Glyoxalase_6"/>
</dbReference>
<proteinExistence type="predicted"/>
<dbReference type="Gene3D" id="3.10.180.10">
    <property type="entry name" value="2,3-Dihydroxybiphenyl 1,2-Dioxygenase, domain 1"/>
    <property type="match status" value="1"/>
</dbReference>
<name>A0A437RA89_9BURK</name>
<dbReference type="SUPFAM" id="SSF54593">
    <property type="entry name" value="Glyoxalase/Bleomycin resistance protein/Dihydroxybiphenyl dioxygenase"/>
    <property type="match status" value="1"/>
</dbReference>
<sequence>MPQRPLPSAVVFAKDVPRLASFYAHVIGMTEVASDDHHVVLGAEGFQLVVHGIPAAIARQIEITSPPELREDTALKICLPVESIAAARAQAAALGGGVKAPRAEWTARGFRACDGHDPEGNVFQVREAAG</sequence>
<dbReference type="InterPro" id="IPR029068">
    <property type="entry name" value="Glyas_Bleomycin-R_OHBP_Dase"/>
</dbReference>
<dbReference type="OrthoDB" id="4762357at2"/>
<evidence type="ECO:0000259" key="1">
    <source>
        <dbReference type="PROSITE" id="PS51819"/>
    </source>
</evidence>
<dbReference type="PROSITE" id="PS51819">
    <property type="entry name" value="VOC"/>
    <property type="match status" value="1"/>
</dbReference>
<comment type="caution">
    <text evidence="2">The sequence shown here is derived from an EMBL/GenBank/DDBJ whole genome shotgun (WGS) entry which is preliminary data.</text>
</comment>
<gene>
    <name evidence="2" type="ORF">EOE66_18765</name>
</gene>
<dbReference type="AlphaFoldDB" id="A0A437RA89"/>
<evidence type="ECO:0000313" key="2">
    <source>
        <dbReference type="EMBL" id="RVU43720.1"/>
    </source>
</evidence>
<protein>
    <recommendedName>
        <fullName evidence="1">VOC domain-containing protein</fullName>
    </recommendedName>
</protein>
<reference evidence="2 3" key="1">
    <citation type="submission" date="2019-01" db="EMBL/GenBank/DDBJ databases">
        <authorList>
            <person name="Chen W.-M."/>
        </authorList>
    </citation>
    <scope>NUCLEOTIDE SEQUENCE [LARGE SCALE GENOMIC DNA]</scope>
    <source>
        <strain evidence="2 3">KYPY4</strain>
    </source>
</reference>
<dbReference type="Pfam" id="PF18029">
    <property type="entry name" value="Glyoxalase_6"/>
    <property type="match status" value="1"/>
</dbReference>
<dbReference type="InterPro" id="IPR037523">
    <property type="entry name" value="VOC_core"/>
</dbReference>
<accession>A0A437RA89</accession>
<feature type="domain" description="VOC" evidence="1">
    <location>
        <begin position="5"/>
        <end position="128"/>
    </location>
</feature>
<organism evidence="2 3">
    <name type="scientific">Rubrivivax rivuli</name>
    <dbReference type="NCBI Taxonomy" id="1862385"/>
    <lineage>
        <taxon>Bacteria</taxon>
        <taxon>Pseudomonadati</taxon>
        <taxon>Pseudomonadota</taxon>
        <taxon>Betaproteobacteria</taxon>
        <taxon>Burkholderiales</taxon>
        <taxon>Sphaerotilaceae</taxon>
        <taxon>Rubrivivax</taxon>
    </lineage>
</organism>
<keyword evidence="3" id="KW-1185">Reference proteome</keyword>
<dbReference type="Proteomes" id="UP000285575">
    <property type="component" value="Unassembled WGS sequence"/>
</dbReference>